<dbReference type="AlphaFoldDB" id="A0A9X2IQR3"/>
<evidence type="ECO:0000313" key="3">
    <source>
        <dbReference type="EMBL" id="MCM3716630.1"/>
    </source>
</evidence>
<dbReference type="NCBIfam" id="NF033611">
    <property type="entry name" value="SAVED"/>
    <property type="match status" value="1"/>
</dbReference>
<dbReference type="Pfam" id="PF18145">
    <property type="entry name" value="SAVED"/>
    <property type="match status" value="1"/>
</dbReference>
<dbReference type="RefSeq" id="WP_251225278.1">
    <property type="nucleotide sequence ID" value="NZ_JAMBOL010000048.1"/>
</dbReference>
<evidence type="ECO:0000259" key="1">
    <source>
        <dbReference type="Pfam" id="PF13391"/>
    </source>
</evidence>
<organism evidence="3 4">
    <name type="scientific">Halalkalibacter oceani</name>
    <dbReference type="NCBI Taxonomy" id="1653776"/>
    <lineage>
        <taxon>Bacteria</taxon>
        <taxon>Bacillati</taxon>
        <taxon>Bacillota</taxon>
        <taxon>Bacilli</taxon>
        <taxon>Bacillales</taxon>
        <taxon>Bacillaceae</taxon>
        <taxon>Halalkalibacter</taxon>
    </lineage>
</organism>
<evidence type="ECO:0000313" key="4">
    <source>
        <dbReference type="Proteomes" id="UP001139179"/>
    </source>
</evidence>
<feature type="domain" description="SMODS-associated and fused to various effectors" evidence="2">
    <location>
        <begin position="181"/>
        <end position="371"/>
    </location>
</feature>
<accession>A0A9X2IQR3</accession>
<proteinExistence type="predicted"/>
<dbReference type="InterPro" id="IPR040836">
    <property type="entry name" value="SAVED"/>
</dbReference>
<dbReference type="Proteomes" id="UP001139179">
    <property type="component" value="Unassembled WGS sequence"/>
</dbReference>
<protein>
    <submittedName>
        <fullName evidence="3">SAVED domain-containing protein</fullName>
    </submittedName>
</protein>
<feature type="domain" description="HNH nuclease" evidence="1">
    <location>
        <begin position="42"/>
        <end position="94"/>
    </location>
</feature>
<gene>
    <name evidence="3" type="ORF">M3202_21545</name>
</gene>
<comment type="caution">
    <text evidence="3">The sequence shown here is derived from an EMBL/GenBank/DDBJ whole genome shotgun (WGS) entry which is preliminary data.</text>
</comment>
<reference evidence="3" key="1">
    <citation type="submission" date="2022-05" db="EMBL/GenBank/DDBJ databases">
        <title>Comparative Genomics of Spacecraft Associated Microbes.</title>
        <authorList>
            <person name="Tran M.T."/>
            <person name="Wright A."/>
            <person name="Seuylemezian A."/>
            <person name="Eisen J."/>
            <person name="Coil D."/>
        </authorList>
    </citation>
    <scope>NUCLEOTIDE SEQUENCE</scope>
    <source>
        <strain evidence="3">214.1.1</strain>
    </source>
</reference>
<evidence type="ECO:0000259" key="2">
    <source>
        <dbReference type="Pfam" id="PF18145"/>
    </source>
</evidence>
<dbReference type="Pfam" id="PF13391">
    <property type="entry name" value="HNH_2"/>
    <property type="match status" value="1"/>
</dbReference>
<keyword evidence="4" id="KW-1185">Reference proteome</keyword>
<name>A0A9X2IQR3_9BACI</name>
<dbReference type="InterPro" id="IPR003615">
    <property type="entry name" value="HNH_nuc"/>
</dbReference>
<dbReference type="EMBL" id="JAMBOL010000048">
    <property type="protein sequence ID" value="MCM3716630.1"/>
    <property type="molecule type" value="Genomic_DNA"/>
</dbReference>
<sequence length="371" mass="42217">MSRDPFKLSTTEDRSLWIRSGGLCARCKTALILDDVDAKVNIGERAHIIGKAKGKGNKGGPRREFAEDFDITDENIDTLENLMLMCSPCHHIIDTNDKAYPPQDLFDMKKKHEDWVSEQLSKNNKAIVVVHKRKNLMPVDSILLSKETNCLLLDAVSLQEEFTDFTEEGWSAAKKENEDFFRKVVNSKKENEGAHLFVFPLSPIPLLIHLGSLISDTTAAVVHQFDRDTQKWCHENVNPDKHVVLPEVKVSNEVNDKLVVKVQVSGTIHERDITDAVEGQFQTLDIEIDGPKLNAVLYEDDVEVLKNVFRKEVYRLQNENQYSEIHLFYYGPAGLAVELGRCINQNMLPPVHLYEYNNRSAAAKYQRSITI</sequence>